<protein>
    <submittedName>
        <fullName evidence="2">Uncharacterized protein</fullName>
    </submittedName>
</protein>
<name>W7K047_PLAFA</name>
<organism evidence="2 3">
    <name type="scientific">Plasmodium falciparum UGT5.1</name>
    <dbReference type="NCBI Taxonomy" id="1237627"/>
    <lineage>
        <taxon>Eukaryota</taxon>
        <taxon>Sar</taxon>
        <taxon>Alveolata</taxon>
        <taxon>Apicomplexa</taxon>
        <taxon>Aconoidasida</taxon>
        <taxon>Haemosporida</taxon>
        <taxon>Plasmodiidae</taxon>
        <taxon>Plasmodium</taxon>
        <taxon>Plasmodium (Laverania)</taxon>
    </lineage>
</organism>
<keyword evidence="1" id="KW-1133">Transmembrane helix</keyword>
<dbReference type="Proteomes" id="UP000030697">
    <property type="component" value="Unassembled WGS sequence"/>
</dbReference>
<proteinExistence type="predicted"/>
<keyword evidence="1" id="KW-0812">Transmembrane</keyword>
<dbReference type="EMBL" id="KE124514">
    <property type="protein sequence ID" value="EWC77266.1"/>
    <property type="molecule type" value="Genomic_DNA"/>
</dbReference>
<reference evidence="2 3" key="1">
    <citation type="submission" date="2013-02" db="EMBL/GenBank/DDBJ databases">
        <title>The Genome Sequence of Plasmodium falciparum UGT5.1.</title>
        <authorList>
            <consortium name="The Broad Institute Genome Sequencing Platform"/>
            <consortium name="The Broad Institute Genome Sequencing Center for Infectious Disease"/>
            <person name="Neafsey D."/>
            <person name="Cheeseman I."/>
            <person name="Volkman S."/>
            <person name="Adams J."/>
            <person name="Walker B."/>
            <person name="Young S.K."/>
            <person name="Zeng Q."/>
            <person name="Gargeya S."/>
            <person name="Fitzgerald M."/>
            <person name="Haas B."/>
            <person name="Abouelleil A."/>
            <person name="Alvarado L."/>
            <person name="Arachchi H.M."/>
            <person name="Berlin A.M."/>
            <person name="Chapman S.B."/>
            <person name="Dewar J."/>
            <person name="Goldberg J."/>
            <person name="Griggs A."/>
            <person name="Gujja S."/>
            <person name="Hansen M."/>
            <person name="Howarth C."/>
            <person name="Imamovic A."/>
            <person name="Larimer J."/>
            <person name="McCowan C."/>
            <person name="Murphy C."/>
            <person name="Neiman D."/>
            <person name="Pearson M."/>
            <person name="Priest M."/>
            <person name="Roberts A."/>
            <person name="Saif S."/>
            <person name="Shea T."/>
            <person name="Sisk P."/>
            <person name="Sykes S."/>
            <person name="Wortman J."/>
            <person name="Nusbaum C."/>
            <person name="Birren B."/>
        </authorList>
    </citation>
    <scope>NUCLEOTIDE SEQUENCE [LARGE SCALE GENOMIC DNA]</scope>
    <source>
        <strain evidence="2 3">UGT5.1</strain>
    </source>
</reference>
<evidence type="ECO:0000313" key="2">
    <source>
        <dbReference type="EMBL" id="EWC77266.1"/>
    </source>
</evidence>
<feature type="transmembrane region" description="Helical" evidence="1">
    <location>
        <begin position="24"/>
        <end position="44"/>
    </location>
</feature>
<keyword evidence="1" id="KW-0472">Membrane</keyword>
<sequence length="46" mass="5610">MFPPQGHINTHMKKKKKMEKSSSPMWYTQIYISIHIWTYLHVYVLS</sequence>
<gene>
    <name evidence="2" type="ORF">C923_02069</name>
</gene>
<dbReference type="AlphaFoldDB" id="W7K047"/>
<evidence type="ECO:0000313" key="3">
    <source>
        <dbReference type="Proteomes" id="UP000030697"/>
    </source>
</evidence>
<evidence type="ECO:0000256" key="1">
    <source>
        <dbReference type="SAM" id="Phobius"/>
    </source>
</evidence>
<accession>W7K047</accession>